<protein>
    <submittedName>
        <fullName evidence="2">Uncharacterized protein</fullName>
    </submittedName>
</protein>
<organism evidence="2">
    <name type="scientific">bioreactor metagenome</name>
    <dbReference type="NCBI Taxonomy" id="1076179"/>
    <lineage>
        <taxon>unclassified sequences</taxon>
        <taxon>metagenomes</taxon>
        <taxon>ecological metagenomes</taxon>
    </lineage>
</organism>
<dbReference type="AlphaFoldDB" id="A0A645FGZ5"/>
<name>A0A645FGZ5_9ZZZZ</name>
<evidence type="ECO:0000313" key="2">
    <source>
        <dbReference type="EMBL" id="MPN12772.1"/>
    </source>
</evidence>
<dbReference type="EMBL" id="VSSQ01059185">
    <property type="protein sequence ID" value="MPN12772.1"/>
    <property type="molecule type" value="Genomic_DNA"/>
</dbReference>
<feature type="region of interest" description="Disordered" evidence="1">
    <location>
        <begin position="179"/>
        <end position="221"/>
    </location>
</feature>
<reference evidence="2" key="1">
    <citation type="submission" date="2019-08" db="EMBL/GenBank/DDBJ databases">
        <authorList>
            <person name="Kucharzyk K."/>
            <person name="Murdoch R.W."/>
            <person name="Higgins S."/>
            <person name="Loffler F."/>
        </authorList>
    </citation>
    <scope>NUCLEOTIDE SEQUENCE</scope>
</reference>
<proteinExistence type="predicted"/>
<feature type="compositionally biased region" description="Basic and acidic residues" evidence="1">
    <location>
        <begin position="52"/>
        <end position="71"/>
    </location>
</feature>
<comment type="caution">
    <text evidence="2">The sequence shown here is derived from an EMBL/GenBank/DDBJ whole genome shotgun (WGS) entry which is preliminary data.</text>
</comment>
<sequence length="221" mass="24120">MVVVVQFLAADHDAPGHQIGRCVHRFKVAVAPVVAHAVDHASGPERNPQHLHGPDREADAAKQQHVEDQHQAHTLPRKARIDVALHPVVGRAVAELLERVFVLRLGAIQLRAAPHHRVQAARLRAVRIVFGLALGVVLAVDGHPLLGLHAGADPQPEAEEMRGNRAQIQRAVRLRTVQKNRHRRNRDVGGEQGVQHDLPPGQIPHAVGQPVNDGAQYGPIR</sequence>
<feature type="region of interest" description="Disordered" evidence="1">
    <location>
        <begin position="41"/>
        <end position="75"/>
    </location>
</feature>
<accession>A0A645FGZ5</accession>
<evidence type="ECO:0000256" key="1">
    <source>
        <dbReference type="SAM" id="MobiDB-lite"/>
    </source>
</evidence>
<gene>
    <name evidence="2" type="ORF">SDC9_160092</name>
</gene>